<organism evidence="2">
    <name type="scientific">Tanacetum cinerariifolium</name>
    <name type="common">Dalmatian daisy</name>
    <name type="synonym">Chrysanthemum cinerariifolium</name>
    <dbReference type="NCBI Taxonomy" id="118510"/>
    <lineage>
        <taxon>Eukaryota</taxon>
        <taxon>Viridiplantae</taxon>
        <taxon>Streptophyta</taxon>
        <taxon>Embryophyta</taxon>
        <taxon>Tracheophyta</taxon>
        <taxon>Spermatophyta</taxon>
        <taxon>Magnoliopsida</taxon>
        <taxon>eudicotyledons</taxon>
        <taxon>Gunneridae</taxon>
        <taxon>Pentapetalae</taxon>
        <taxon>asterids</taxon>
        <taxon>campanulids</taxon>
        <taxon>Asterales</taxon>
        <taxon>Asteraceae</taxon>
        <taxon>Asteroideae</taxon>
        <taxon>Anthemideae</taxon>
        <taxon>Anthemidinae</taxon>
        <taxon>Tanacetum</taxon>
    </lineage>
</organism>
<feature type="compositionally biased region" description="Basic residues" evidence="1">
    <location>
        <begin position="101"/>
        <end position="110"/>
    </location>
</feature>
<gene>
    <name evidence="2" type="ORF">Tci_862811</name>
</gene>
<feature type="region of interest" description="Disordered" evidence="1">
    <location>
        <begin position="90"/>
        <end position="110"/>
    </location>
</feature>
<evidence type="ECO:0000256" key="1">
    <source>
        <dbReference type="SAM" id="MobiDB-lite"/>
    </source>
</evidence>
<dbReference type="AlphaFoldDB" id="A0A699S0D8"/>
<dbReference type="EMBL" id="BKCJ011128448">
    <property type="protein sequence ID" value="GFC90841.1"/>
    <property type="molecule type" value="Genomic_DNA"/>
</dbReference>
<evidence type="ECO:0000313" key="2">
    <source>
        <dbReference type="EMBL" id="GFC90841.1"/>
    </source>
</evidence>
<proteinExistence type="predicted"/>
<accession>A0A699S0D8</accession>
<comment type="caution">
    <text evidence="2">The sequence shown here is derived from an EMBL/GenBank/DDBJ whole genome shotgun (WGS) entry which is preliminary data.</text>
</comment>
<name>A0A699S0D8_TANCI</name>
<reference evidence="2" key="1">
    <citation type="journal article" date="2019" name="Sci. Rep.">
        <title>Draft genome of Tanacetum cinerariifolium, the natural source of mosquito coil.</title>
        <authorList>
            <person name="Yamashiro T."/>
            <person name="Shiraishi A."/>
            <person name="Satake H."/>
            <person name="Nakayama K."/>
        </authorList>
    </citation>
    <scope>NUCLEOTIDE SEQUENCE</scope>
</reference>
<sequence length="110" mass="11988">MCAVGVLVLSGLSRIWKNHFRDPVLRGADGNGTGEEPHLDVWPTLQRLPFYYTPLAVADAVILNPTLEDLAADTPSSKILSKAEAFQKRKASTSGAASSHVAKRTRVHFF</sequence>
<protein>
    <submittedName>
        <fullName evidence="2">Uncharacterized protein</fullName>
    </submittedName>
</protein>